<protein>
    <recommendedName>
        <fullName evidence="10">Formate/nitrite transporter</fullName>
    </recommendedName>
</protein>
<dbReference type="GO" id="GO:0015513">
    <property type="term" value="F:high-affinity secondary active nitrite transmembrane transporter activity"/>
    <property type="evidence" value="ECO:0007669"/>
    <property type="project" value="TreeGrafter"/>
</dbReference>
<dbReference type="EMBL" id="CAJNOR010001337">
    <property type="protein sequence ID" value="CAF1124513.1"/>
    <property type="molecule type" value="Genomic_DNA"/>
</dbReference>
<feature type="transmembrane region" description="Helical" evidence="7">
    <location>
        <begin position="191"/>
        <end position="211"/>
    </location>
</feature>
<dbReference type="NCBIfam" id="TIGR00790">
    <property type="entry name" value="fnt"/>
    <property type="match status" value="1"/>
</dbReference>
<dbReference type="PANTHER" id="PTHR30520:SF6">
    <property type="entry name" value="FORMATE_NITRATE FAMILY TRANSPORTER (EUROFUNG)"/>
    <property type="match status" value="1"/>
</dbReference>
<evidence type="ECO:0000256" key="6">
    <source>
        <dbReference type="ARBA" id="ARBA00049660"/>
    </source>
</evidence>
<feature type="transmembrane region" description="Helical" evidence="7">
    <location>
        <begin position="113"/>
        <end position="136"/>
    </location>
</feature>
<evidence type="ECO:0000256" key="2">
    <source>
        <dbReference type="ARBA" id="ARBA00022448"/>
    </source>
</evidence>
<keyword evidence="4 7" id="KW-1133">Transmembrane helix</keyword>
<keyword evidence="2" id="KW-0813">Transport</keyword>
<organism evidence="8 9">
    <name type="scientific">Adineta ricciae</name>
    <name type="common">Rotifer</name>
    <dbReference type="NCBI Taxonomy" id="249248"/>
    <lineage>
        <taxon>Eukaryota</taxon>
        <taxon>Metazoa</taxon>
        <taxon>Spiralia</taxon>
        <taxon>Gnathifera</taxon>
        <taxon>Rotifera</taxon>
        <taxon>Eurotatoria</taxon>
        <taxon>Bdelloidea</taxon>
        <taxon>Adinetida</taxon>
        <taxon>Adinetidae</taxon>
        <taxon>Adineta</taxon>
    </lineage>
</organism>
<name>A0A814QW27_ADIRI</name>
<sequence>MSDCYNIYETFENLSNTGIKKAKQRIDHTIIKSILAGMLLSFAGVFLLTIGGGSLPLRDLFGTSIHKTIQALVFPVGLVLVLLTGVELFTGNTMIFIVSTLNKKTTWLQLLKSWIVSYCGNLLGCIIFQFVFVYYAGLLKYDPYRSYATHYAEVKGNTEWHEMFIRGIGGNWLVCLAVCLATSAREVSSKILAIYLPISLFIAVGFEHSIANMFTVQMGMILGANLSIGKYILRVLLPVTLGNIIGGGFFVGFLYWYLYLAKHEESHDHQDGDVQLPEKKPYHIVKQNDDTV</sequence>
<dbReference type="AlphaFoldDB" id="A0A814QW27"/>
<keyword evidence="3 7" id="KW-0812">Transmembrane</keyword>
<evidence type="ECO:0008006" key="10">
    <source>
        <dbReference type="Google" id="ProtNLM"/>
    </source>
</evidence>
<dbReference type="FunFam" id="1.20.1080.10:FF:000011">
    <property type="entry name" value="Formate family transporter"/>
    <property type="match status" value="1"/>
</dbReference>
<evidence type="ECO:0000256" key="3">
    <source>
        <dbReference type="ARBA" id="ARBA00022692"/>
    </source>
</evidence>
<dbReference type="Gene3D" id="1.20.1080.10">
    <property type="entry name" value="Glycerol uptake facilitator protein"/>
    <property type="match status" value="1"/>
</dbReference>
<accession>A0A814QW27</accession>
<keyword evidence="9" id="KW-1185">Reference proteome</keyword>
<feature type="transmembrane region" description="Helical" evidence="7">
    <location>
        <begin position="72"/>
        <end position="101"/>
    </location>
</feature>
<evidence type="ECO:0000256" key="7">
    <source>
        <dbReference type="SAM" id="Phobius"/>
    </source>
</evidence>
<proteinExistence type="inferred from homology"/>
<comment type="similarity">
    <text evidence="6">Belongs to the FNT transporter (TC 1.A.16) family.</text>
</comment>
<evidence type="ECO:0000256" key="1">
    <source>
        <dbReference type="ARBA" id="ARBA00004141"/>
    </source>
</evidence>
<dbReference type="InterPro" id="IPR000292">
    <property type="entry name" value="For/NO2_transpt"/>
</dbReference>
<feature type="transmembrane region" description="Helical" evidence="7">
    <location>
        <begin position="231"/>
        <end position="258"/>
    </location>
</feature>
<evidence type="ECO:0000313" key="8">
    <source>
        <dbReference type="EMBL" id="CAF1124513.1"/>
    </source>
</evidence>
<dbReference type="InterPro" id="IPR023271">
    <property type="entry name" value="Aquaporin-like"/>
</dbReference>
<reference evidence="8" key="1">
    <citation type="submission" date="2021-02" db="EMBL/GenBank/DDBJ databases">
        <authorList>
            <person name="Nowell W R."/>
        </authorList>
    </citation>
    <scope>NUCLEOTIDE SEQUENCE</scope>
</reference>
<keyword evidence="5 7" id="KW-0472">Membrane</keyword>
<evidence type="ECO:0000256" key="4">
    <source>
        <dbReference type="ARBA" id="ARBA00022989"/>
    </source>
</evidence>
<dbReference type="PANTHER" id="PTHR30520">
    <property type="entry name" value="FORMATE TRANSPORTER-RELATED"/>
    <property type="match status" value="1"/>
</dbReference>
<dbReference type="GO" id="GO:0005886">
    <property type="term" value="C:plasma membrane"/>
    <property type="evidence" value="ECO:0007669"/>
    <property type="project" value="TreeGrafter"/>
</dbReference>
<feature type="transmembrane region" description="Helical" evidence="7">
    <location>
        <begin position="30"/>
        <end position="52"/>
    </location>
</feature>
<gene>
    <name evidence="8" type="ORF">XAT740_LOCUS19565</name>
</gene>
<evidence type="ECO:0000313" key="9">
    <source>
        <dbReference type="Proteomes" id="UP000663828"/>
    </source>
</evidence>
<comment type="caution">
    <text evidence="8">The sequence shown here is derived from an EMBL/GenBank/DDBJ whole genome shotgun (WGS) entry which is preliminary data.</text>
</comment>
<feature type="transmembrane region" description="Helical" evidence="7">
    <location>
        <begin position="163"/>
        <end position="184"/>
    </location>
</feature>
<dbReference type="Pfam" id="PF01226">
    <property type="entry name" value="Form_Nir_trans"/>
    <property type="match status" value="1"/>
</dbReference>
<comment type="subcellular location">
    <subcellularLocation>
        <location evidence="1">Membrane</location>
        <topology evidence="1">Multi-pass membrane protein</topology>
    </subcellularLocation>
</comment>
<dbReference type="GO" id="GO:0015707">
    <property type="term" value="P:nitrite transport"/>
    <property type="evidence" value="ECO:0007669"/>
    <property type="project" value="TreeGrafter"/>
</dbReference>
<dbReference type="Proteomes" id="UP000663828">
    <property type="component" value="Unassembled WGS sequence"/>
</dbReference>
<evidence type="ECO:0000256" key="5">
    <source>
        <dbReference type="ARBA" id="ARBA00023136"/>
    </source>
</evidence>